<protein>
    <recommendedName>
        <fullName evidence="2 4">GTP cyclohydrolase 1 type 2 homolog</fullName>
    </recommendedName>
</protein>
<dbReference type="Gene3D" id="3.30.70.120">
    <property type="match status" value="1"/>
</dbReference>
<dbReference type="RefSeq" id="WP_343130099.1">
    <property type="nucleotide sequence ID" value="NZ_JBCITK010000001.1"/>
</dbReference>
<dbReference type="InterPro" id="IPR015867">
    <property type="entry name" value="N-reg_PII/ATP_PRibTrfase_C"/>
</dbReference>
<evidence type="ECO:0000313" key="5">
    <source>
        <dbReference type="EMBL" id="MEN0643117.1"/>
    </source>
</evidence>
<dbReference type="InterPro" id="IPR017221">
    <property type="entry name" value="DUF34/NIF3_bac"/>
</dbReference>
<sequence length="373" mass="40796">MSNALTGHEVVRIFEKWSPPSLAVEGDRIGLMVGSLDNQVNRIVTALDVTEAVLDEAIEHQANFILAHHPLLFRPLKTIDLKTPHGRIIHKALSHGITIYAAHTNLDIARGGVNDMLAEALSLTNVTVLAETYAEDLKKLVVYVPRTHVDILREALGEAGAGHIGAYSHCSFNSEGIGSFRPLKGSNPYIGENGVQEFVEETKIETIVRASQLSNVVSAMTKAHPYEEVAYDFYPLEQKGESYGLGRIGELSSQMTLSELSELVKKAYDVPTLRLIGNPSKIVKRVAVLGGDGNKYVQTAMKKGADVFITGDIYYHTAVDAIEDGFSLLDPGHNIEKIMKKGVAKKLSHLLTEAGYTIETISSQINTDPYQYV</sequence>
<dbReference type="Gene3D" id="3.40.1390.30">
    <property type="entry name" value="NIF3 (NGG1p interacting factor 3)-like"/>
    <property type="match status" value="1"/>
</dbReference>
<evidence type="ECO:0000256" key="3">
    <source>
        <dbReference type="ARBA" id="ARBA00022723"/>
    </source>
</evidence>
<dbReference type="PANTHER" id="PTHR13799:SF14">
    <property type="entry name" value="GTP CYCLOHYDROLASE 1 TYPE 2 HOMOLOG"/>
    <property type="match status" value="1"/>
</dbReference>
<dbReference type="PIRSF" id="PIRSF037489">
    <property type="entry name" value="UCP037489_NIF3_YqfO"/>
    <property type="match status" value="1"/>
</dbReference>
<comment type="caution">
    <text evidence="5">The sequence shown here is derived from an EMBL/GenBank/DDBJ whole genome shotgun (WGS) entry which is preliminary data.</text>
</comment>
<dbReference type="InterPro" id="IPR036069">
    <property type="entry name" value="DUF34/NIF3_sf"/>
</dbReference>
<comment type="similarity">
    <text evidence="1 4">Belongs to the GTP cyclohydrolase I type 2/NIF3 family.</text>
</comment>
<keyword evidence="3 4" id="KW-0479">Metal-binding</keyword>
<dbReference type="InterPro" id="IPR002678">
    <property type="entry name" value="DUF34/NIF3"/>
</dbReference>
<organism evidence="5 6">
    <name type="scientific">Alkalicoccobacillus gibsonii</name>
    <dbReference type="NCBI Taxonomy" id="79881"/>
    <lineage>
        <taxon>Bacteria</taxon>
        <taxon>Bacillati</taxon>
        <taxon>Bacillota</taxon>
        <taxon>Bacilli</taxon>
        <taxon>Bacillales</taxon>
        <taxon>Bacillaceae</taxon>
        <taxon>Alkalicoccobacillus</taxon>
    </lineage>
</organism>
<evidence type="ECO:0000256" key="4">
    <source>
        <dbReference type="PIRNR" id="PIRNR037489"/>
    </source>
</evidence>
<keyword evidence="6" id="KW-1185">Reference proteome</keyword>
<evidence type="ECO:0000256" key="2">
    <source>
        <dbReference type="ARBA" id="ARBA00022112"/>
    </source>
</evidence>
<gene>
    <name evidence="5" type="ORF">MKY91_08150</name>
</gene>
<reference evidence="5 6" key="1">
    <citation type="submission" date="2024-03" db="EMBL/GenBank/DDBJ databases">
        <title>Bacilli Hybrid Assemblies.</title>
        <authorList>
            <person name="Kovac J."/>
        </authorList>
    </citation>
    <scope>NUCLEOTIDE SEQUENCE [LARGE SCALE GENOMIC DNA]</scope>
    <source>
        <strain evidence="5 6">FSL R7-0666</strain>
    </source>
</reference>
<dbReference type="Proteomes" id="UP001418796">
    <property type="component" value="Unassembled WGS sequence"/>
</dbReference>
<dbReference type="PANTHER" id="PTHR13799">
    <property type="entry name" value="NGG1 INTERACTING FACTOR 3"/>
    <property type="match status" value="1"/>
</dbReference>
<accession>A0ABU9VGS9</accession>
<dbReference type="EMBL" id="JBCITK010000001">
    <property type="protein sequence ID" value="MEN0643117.1"/>
    <property type="molecule type" value="Genomic_DNA"/>
</dbReference>
<proteinExistence type="inferred from homology"/>
<dbReference type="NCBIfam" id="TIGR00486">
    <property type="entry name" value="YbgI_SA1388"/>
    <property type="match status" value="1"/>
</dbReference>
<evidence type="ECO:0000313" key="6">
    <source>
        <dbReference type="Proteomes" id="UP001418796"/>
    </source>
</evidence>
<dbReference type="Pfam" id="PF01784">
    <property type="entry name" value="DUF34_NIF3"/>
    <property type="match status" value="1"/>
</dbReference>
<name>A0ABU9VGS9_9BACI</name>
<evidence type="ECO:0000256" key="1">
    <source>
        <dbReference type="ARBA" id="ARBA00006964"/>
    </source>
</evidence>
<dbReference type="SUPFAM" id="SSF102705">
    <property type="entry name" value="NIF3 (NGG1p interacting factor 3)-like"/>
    <property type="match status" value="1"/>
</dbReference>